<feature type="domain" description="Rhodanese" evidence="1">
    <location>
        <begin position="46"/>
        <end position="137"/>
    </location>
</feature>
<dbReference type="InterPro" id="IPR001763">
    <property type="entry name" value="Rhodanese-like_dom"/>
</dbReference>
<dbReference type="CDD" id="cd00158">
    <property type="entry name" value="RHOD"/>
    <property type="match status" value="1"/>
</dbReference>
<dbReference type="NCBIfam" id="NF045521">
    <property type="entry name" value="rhoda_near_glyco"/>
    <property type="match status" value="1"/>
</dbReference>
<organism evidence="2 3">
    <name type="scientific">Psychroflexus maritimus</name>
    <dbReference type="NCBI Taxonomy" id="2714865"/>
    <lineage>
        <taxon>Bacteria</taxon>
        <taxon>Pseudomonadati</taxon>
        <taxon>Bacteroidota</taxon>
        <taxon>Flavobacteriia</taxon>
        <taxon>Flavobacteriales</taxon>
        <taxon>Flavobacteriaceae</taxon>
        <taxon>Psychroflexus</taxon>
    </lineage>
</organism>
<name>A0A967ACL2_9FLAO</name>
<dbReference type="EMBL" id="JAANAS010000001">
    <property type="protein sequence ID" value="NGZ88813.1"/>
    <property type="molecule type" value="Genomic_DNA"/>
</dbReference>
<dbReference type="RefSeq" id="WP_166399075.1">
    <property type="nucleotide sequence ID" value="NZ_JAANAS010000001.1"/>
</dbReference>
<dbReference type="AlphaFoldDB" id="A0A967ACL2"/>
<dbReference type="SUPFAM" id="SSF52821">
    <property type="entry name" value="Rhodanese/Cell cycle control phosphatase"/>
    <property type="match status" value="1"/>
</dbReference>
<dbReference type="SMART" id="SM00450">
    <property type="entry name" value="RHOD"/>
    <property type="match status" value="1"/>
</dbReference>
<dbReference type="InterPro" id="IPR036873">
    <property type="entry name" value="Rhodanese-like_dom_sf"/>
</dbReference>
<gene>
    <name evidence="2" type="ORF">G7034_00940</name>
</gene>
<reference evidence="2" key="1">
    <citation type="submission" date="2020-03" db="EMBL/GenBank/DDBJ databases">
        <title>Psychroflexus Maritimus sp. nov., isolate from marine sediment.</title>
        <authorList>
            <person name="Zhong Y.-L."/>
        </authorList>
    </citation>
    <scope>NUCLEOTIDE SEQUENCE</scope>
    <source>
        <strain evidence="2">C1</strain>
    </source>
</reference>
<evidence type="ECO:0000313" key="2">
    <source>
        <dbReference type="EMBL" id="NGZ88813.1"/>
    </source>
</evidence>
<sequence length="165" mass="19290">MKTYLSFLLILFSAFQIVYSQELDEALKKYLKNDIPIISVEELQANYKDYLILDARAIEEFKVSKLDQSVWVGYENFSAERLKQLSLEKNKKIVVYCSIGVRSEEIARTIKEDFAVETYNLYGGIFLWKNKGFTVVNKENKPTNKVHGYSRKWGSYLIQAEVVYE</sequence>
<dbReference type="Gene3D" id="3.40.250.10">
    <property type="entry name" value="Rhodanese-like domain"/>
    <property type="match status" value="1"/>
</dbReference>
<accession>A0A967ACL2</accession>
<evidence type="ECO:0000259" key="1">
    <source>
        <dbReference type="PROSITE" id="PS50206"/>
    </source>
</evidence>
<dbReference type="Pfam" id="PF00581">
    <property type="entry name" value="Rhodanese"/>
    <property type="match status" value="1"/>
</dbReference>
<dbReference type="PROSITE" id="PS50206">
    <property type="entry name" value="RHODANESE_3"/>
    <property type="match status" value="1"/>
</dbReference>
<evidence type="ECO:0000313" key="3">
    <source>
        <dbReference type="Proteomes" id="UP000643701"/>
    </source>
</evidence>
<keyword evidence="3" id="KW-1185">Reference proteome</keyword>
<dbReference type="Proteomes" id="UP000643701">
    <property type="component" value="Unassembled WGS sequence"/>
</dbReference>
<comment type="caution">
    <text evidence="2">The sequence shown here is derived from an EMBL/GenBank/DDBJ whole genome shotgun (WGS) entry which is preliminary data.</text>
</comment>
<protein>
    <submittedName>
        <fullName evidence="2">Rhodanese-like domain-containing protein</fullName>
    </submittedName>
</protein>
<proteinExistence type="predicted"/>